<dbReference type="PANTHER" id="PTHR43214:SF41">
    <property type="entry name" value="NITRATE_NITRITE RESPONSE REGULATOR PROTEIN NARP"/>
    <property type="match status" value="1"/>
</dbReference>
<organism evidence="8 9">
    <name type="scientific">Solidesulfovibrio fructosivorans JJ]</name>
    <dbReference type="NCBI Taxonomy" id="596151"/>
    <lineage>
        <taxon>Bacteria</taxon>
        <taxon>Pseudomonadati</taxon>
        <taxon>Thermodesulfobacteriota</taxon>
        <taxon>Desulfovibrionia</taxon>
        <taxon>Desulfovibrionales</taxon>
        <taxon>Desulfovibrionaceae</taxon>
        <taxon>Solidesulfovibrio</taxon>
    </lineage>
</organism>
<gene>
    <name evidence="8" type="ORF">DesfrDRAFT_0874</name>
</gene>
<evidence type="ECO:0000259" key="7">
    <source>
        <dbReference type="PROSITE" id="PS50110"/>
    </source>
</evidence>
<dbReference type="InterPro" id="IPR001789">
    <property type="entry name" value="Sig_transdc_resp-reg_receiver"/>
</dbReference>
<dbReference type="CDD" id="cd17535">
    <property type="entry name" value="REC_NarL-like"/>
    <property type="match status" value="1"/>
</dbReference>
<dbReference type="PRINTS" id="PR00038">
    <property type="entry name" value="HTHLUXR"/>
</dbReference>
<dbReference type="AlphaFoldDB" id="E1JTC5"/>
<evidence type="ECO:0000256" key="1">
    <source>
        <dbReference type="ARBA" id="ARBA00022553"/>
    </source>
</evidence>
<keyword evidence="1 5" id="KW-0597">Phosphoprotein</keyword>
<keyword evidence="3" id="KW-0238">DNA-binding</keyword>
<dbReference type="Proteomes" id="UP000006250">
    <property type="component" value="Unassembled WGS sequence"/>
</dbReference>
<protein>
    <submittedName>
        <fullName evidence="8">Two component transcriptional regulator, LuxR family</fullName>
    </submittedName>
</protein>
<dbReference type="eggNOG" id="COG2197">
    <property type="taxonomic scope" value="Bacteria"/>
</dbReference>
<dbReference type="SUPFAM" id="SSF46894">
    <property type="entry name" value="C-terminal effector domain of the bipartite response regulators"/>
    <property type="match status" value="1"/>
</dbReference>
<dbReference type="EMBL" id="AECZ01000004">
    <property type="protein sequence ID" value="EFL52385.1"/>
    <property type="molecule type" value="Genomic_DNA"/>
</dbReference>
<evidence type="ECO:0000256" key="2">
    <source>
        <dbReference type="ARBA" id="ARBA00023015"/>
    </source>
</evidence>
<dbReference type="InterPro" id="IPR000792">
    <property type="entry name" value="Tscrpt_reg_LuxR_C"/>
</dbReference>
<dbReference type="InterPro" id="IPR058245">
    <property type="entry name" value="NreC/VraR/RcsB-like_REC"/>
</dbReference>
<dbReference type="STRING" id="596151.DesfrDRAFT_0874"/>
<reference evidence="8 9" key="1">
    <citation type="submission" date="2010-08" db="EMBL/GenBank/DDBJ databases">
        <title>The draft genome of Desulfovibrio fructosovorans JJ.</title>
        <authorList>
            <consortium name="US DOE Joint Genome Institute (JGI-PGF)"/>
            <person name="Lucas S."/>
            <person name="Copeland A."/>
            <person name="Lapidus A."/>
            <person name="Cheng J.-F."/>
            <person name="Bruce D."/>
            <person name="Goodwin L."/>
            <person name="Pitluck S."/>
            <person name="Land M.L."/>
            <person name="Hauser L."/>
            <person name="Chang Y.-J."/>
            <person name="Jeffries C."/>
            <person name="Wall J.D."/>
            <person name="Stahl D.A."/>
            <person name="Arkin A.P."/>
            <person name="Dehal P."/>
            <person name="Stolyar S.M."/>
            <person name="Hazen T.C."/>
            <person name="Woyke T.J."/>
        </authorList>
    </citation>
    <scope>NUCLEOTIDE SEQUENCE [LARGE SCALE GENOMIC DNA]</scope>
    <source>
        <strain evidence="8 9">JJ</strain>
    </source>
</reference>
<evidence type="ECO:0000256" key="3">
    <source>
        <dbReference type="ARBA" id="ARBA00023125"/>
    </source>
</evidence>
<feature type="domain" description="HTH luxR-type" evidence="6">
    <location>
        <begin position="151"/>
        <end position="216"/>
    </location>
</feature>
<keyword evidence="9" id="KW-1185">Reference proteome</keyword>
<keyword evidence="2" id="KW-0805">Transcription regulation</keyword>
<sequence length="227" mass="24954">MSGPLKVLLIDDHPLFREGLRSLIAGQTAYAVLGEAGTAREALELVRTQSPDIVVLDIGLPDADGIEVIRQLRAMSQPPRILVVSMHTRLDLVAESLRQGALGYVLKGSAPASLVHALDAVSRGDRYLDGAIVPQVLLKLDEYAERRSRPVDPAYDTLTRREQQILRLLAEGRGVATIAAELFISRKTVENHRSNIFGKLSFSNMAELVHYAVRMGIIDVNEDKPSR</sequence>
<proteinExistence type="predicted"/>
<evidence type="ECO:0000259" key="6">
    <source>
        <dbReference type="PROSITE" id="PS50043"/>
    </source>
</evidence>
<dbReference type="InterPro" id="IPR039420">
    <property type="entry name" value="WalR-like"/>
</dbReference>
<dbReference type="OrthoDB" id="9780312at2"/>
<dbReference type="GO" id="GO:0000160">
    <property type="term" value="P:phosphorelay signal transduction system"/>
    <property type="evidence" value="ECO:0007669"/>
    <property type="project" value="InterPro"/>
</dbReference>
<dbReference type="PROSITE" id="PS50043">
    <property type="entry name" value="HTH_LUXR_2"/>
    <property type="match status" value="1"/>
</dbReference>
<accession>E1JTC5</accession>
<dbReference type="InterPro" id="IPR011006">
    <property type="entry name" value="CheY-like_superfamily"/>
</dbReference>
<dbReference type="SUPFAM" id="SSF52172">
    <property type="entry name" value="CheY-like"/>
    <property type="match status" value="1"/>
</dbReference>
<dbReference type="Pfam" id="PF00196">
    <property type="entry name" value="GerE"/>
    <property type="match status" value="1"/>
</dbReference>
<dbReference type="RefSeq" id="WP_005991461.1">
    <property type="nucleotide sequence ID" value="NZ_AECZ01000004.1"/>
</dbReference>
<dbReference type="PROSITE" id="PS00622">
    <property type="entry name" value="HTH_LUXR_1"/>
    <property type="match status" value="1"/>
</dbReference>
<evidence type="ECO:0000313" key="8">
    <source>
        <dbReference type="EMBL" id="EFL52385.1"/>
    </source>
</evidence>
<dbReference type="Gene3D" id="3.40.50.2300">
    <property type="match status" value="1"/>
</dbReference>
<evidence type="ECO:0000256" key="4">
    <source>
        <dbReference type="ARBA" id="ARBA00023163"/>
    </source>
</evidence>
<evidence type="ECO:0000313" key="9">
    <source>
        <dbReference type="Proteomes" id="UP000006250"/>
    </source>
</evidence>
<dbReference type="PROSITE" id="PS50110">
    <property type="entry name" value="RESPONSE_REGULATORY"/>
    <property type="match status" value="1"/>
</dbReference>
<comment type="caution">
    <text evidence="8">The sequence shown here is derived from an EMBL/GenBank/DDBJ whole genome shotgun (WGS) entry which is preliminary data.</text>
</comment>
<dbReference type="SMART" id="SM00421">
    <property type="entry name" value="HTH_LUXR"/>
    <property type="match status" value="1"/>
</dbReference>
<evidence type="ECO:0000256" key="5">
    <source>
        <dbReference type="PROSITE-ProRule" id="PRU00169"/>
    </source>
</evidence>
<dbReference type="Pfam" id="PF00072">
    <property type="entry name" value="Response_reg"/>
    <property type="match status" value="1"/>
</dbReference>
<dbReference type="GO" id="GO:0006355">
    <property type="term" value="P:regulation of DNA-templated transcription"/>
    <property type="evidence" value="ECO:0007669"/>
    <property type="project" value="InterPro"/>
</dbReference>
<dbReference type="InterPro" id="IPR016032">
    <property type="entry name" value="Sig_transdc_resp-reg_C-effctor"/>
</dbReference>
<dbReference type="CDD" id="cd06170">
    <property type="entry name" value="LuxR_C_like"/>
    <property type="match status" value="1"/>
</dbReference>
<dbReference type="PANTHER" id="PTHR43214">
    <property type="entry name" value="TWO-COMPONENT RESPONSE REGULATOR"/>
    <property type="match status" value="1"/>
</dbReference>
<feature type="domain" description="Response regulatory" evidence="7">
    <location>
        <begin position="6"/>
        <end position="122"/>
    </location>
</feature>
<name>E1JTC5_SOLFR</name>
<keyword evidence="4" id="KW-0804">Transcription</keyword>
<dbReference type="SMART" id="SM00448">
    <property type="entry name" value="REC"/>
    <property type="match status" value="1"/>
</dbReference>
<feature type="modified residue" description="4-aspartylphosphate" evidence="5">
    <location>
        <position position="57"/>
    </location>
</feature>
<dbReference type="GO" id="GO:0003677">
    <property type="term" value="F:DNA binding"/>
    <property type="evidence" value="ECO:0007669"/>
    <property type="project" value="UniProtKB-KW"/>
</dbReference>